<dbReference type="KEGG" id="dqu:106748573"/>
<proteinExistence type="predicted"/>
<sequence>MESDDDFEFLRNSRRKKPRILYSSDSEDEFLDAILLNREEHDENTLSQFMCDQQDWSPFITDCVPFKKYNQEYRMLPEIDYDNAFSIYKLFLCDDIIDLMVLETNKYYEKCALQAHSSVTIRKHKQQWKPTTRDEMHIFIGILLIMGVVKVPEIRLYWSKDPMFSNERIKSAMSRERYLDILQYWHFSDGDQVCSNDRLFKINTLVEKINRNFQKVVKPGKELTIDE</sequence>
<dbReference type="AlphaFoldDB" id="A0A6P3XW04"/>
<dbReference type="Pfam" id="PF13843">
    <property type="entry name" value="DDE_Tnp_1_7"/>
    <property type="match status" value="1"/>
</dbReference>
<gene>
    <name evidence="3" type="primary">LOC106748573</name>
</gene>
<keyword evidence="2" id="KW-1185">Reference proteome</keyword>
<dbReference type="PANTHER" id="PTHR46599:SF3">
    <property type="entry name" value="PIGGYBAC TRANSPOSABLE ELEMENT-DERIVED PROTEIN 4"/>
    <property type="match status" value="1"/>
</dbReference>
<protein>
    <submittedName>
        <fullName evidence="3">PiggyBac transposable element-derived protein 2-like</fullName>
    </submittedName>
</protein>
<evidence type="ECO:0000313" key="2">
    <source>
        <dbReference type="Proteomes" id="UP000515204"/>
    </source>
</evidence>
<dbReference type="InterPro" id="IPR029526">
    <property type="entry name" value="PGBD"/>
</dbReference>
<dbReference type="GeneID" id="106748573"/>
<accession>A0A6P3XW04</accession>
<evidence type="ECO:0000313" key="3">
    <source>
        <dbReference type="RefSeq" id="XP_014482725.1"/>
    </source>
</evidence>
<dbReference type="PANTHER" id="PTHR46599">
    <property type="entry name" value="PIGGYBAC TRANSPOSABLE ELEMENT-DERIVED PROTEIN 4"/>
    <property type="match status" value="1"/>
</dbReference>
<reference evidence="3" key="1">
    <citation type="submission" date="2025-08" db="UniProtKB">
        <authorList>
            <consortium name="RefSeq"/>
        </authorList>
    </citation>
    <scope>IDENTIFICATION</scope>
</reference>
<dbReference type="RefSeq" id="XP_014482725.1">
    <property type="nucleotide sequence ID" value="XM_014627239.1"/>
</dbReference>
<name>A0A6P3XW04_DINQU</name>
<feature type="non-terminal residue" evidence="3">
    <location>
        <position position="227"/>
    </location>
</feature>
<dbReference type="OrthoDB" id="7615782at2759"/>
<evidence type="ECO:0000259" key="1">
    <source>
        <dbReference type="Pfam" id="PF13843"/>
    </source>
</evidence>
<organism evidence="2 3">
    <name type="scientific">Dinoponera quadriceps</name>
    <name type="common">South American ant</name>
    <dbReference type="NCBI Taxonomy" id="609295"/>
    <lineage>
        <taxon>Eukaryota</taxon>
        <taxon>Metazoa</taxon>
        <taxon>Ecdysozoa</taxon>
        <taxon>Arthropoda</taxon>
        <taxon>Hexapoda</taxon>
        <taxon>Insecta</taxon>
        <taxon>Pterygota</taxon>
        <taxon>Neoptera</taxon>
        <taxon>Endopterygota</taxon>
        <taxon>Hymenoptera</taxon>
        <taxon>Apocrita</taxon>
        <taxon>Aculeata</taxon>
        <taxon>Formicoidea</taxon>
        <taxon>Formicidae</taxon>
        <taxon>Ponerinae</taxon>
        <taxon>Ponerini</taxon>
        <taxon>Dinoponera</taxon>
    </lineage>
</organism>
<dbReference type="Proteomes" id="UP000515204">
    <property type="component" value="Unplaced"/>
</dbReference>
<feature type="domain" description="PiggyBac transposable element-derived protein" evidence="1">
    <location>
        <begin position="86"/>
        <end position="227"/>
    </location>
</feature>